<name>A0A199VE74_ANACO</name>
<dbReference type="Gene3D" id="1.10.600.10">
    <property type="entry name" value="Farnesyl Diphosphate Synthase"/>
    <property type="match status" value="1"/>
</dbReference>
<organism evidence="1 2">
    <name type="scientific">Ananas comosus</name>
    <name type="common">Pineapple</name>
    <name type="synonym">Ananas ananas</name>
    <dbReference type="NCBI Taxonomy" id="4615"/>
    <lineage>
        <taxon>Eukaryota</taxon>
        <taxon>Viridiplantae</taxon>
        <taxon>Streptophyta</taxon>
        <taxon>Embryophyta</taxon>
        <taxon>Tracheophyta</taxon>
        <taxon>Spermatophyta</taxon>
        <taxon>Magnoliopsida</taxon>
        <taxon>Liliopsida</taxon>
        <taxon>Poales</taxon>
        <taxon>Bromeliaceae</taxon>
        <taxon>Bromelioideae</taxon>
        <taxon>Ananas</taxon>
    </lineage>
</organism>
<evidence type="ECO:0000313" key="1">
    <source>
        <dbReference type="EMBL" id="OAY75318.1"/>
    </source>
</evidence>
<gene>
    <name evidence="1" type="ORF">ACMD2_18809</name>
</gene>
<dbReference type="InterPro" id="IPR008949">
    <property type="entry name" value="Isoprenoid_synthase_dom_sf"/>
</dbReference>
<dbReference type="Proteomes" id="UP000092600">
    <property type="component" value="Unassembled WGS sequence"/>
</dbReference>
<sequence length="114" mass="12836">MDGGFDCPTVRGSQYNFAFEDHINLHFLLTAELISFIPSDQGAAEKDTIVNKIDEEVDSGMQELVQCVLQSSNNLNNKTKQTFLSVVKSFYYLAHCPYATLNTHISKVIFDRVV</sequence>
<dbReference type="EMBL" id="LSRQ01002125">
    <property type="protein sequence ID" value="OAY75318.1"/>
    <property type="molecule type" value="Genomic_DNA"/>
</dbReference>
<accession>A0A199VE74</accession>
<dbReference type="STRING" id="4615.A0A199VE74"/>
<proteinExistence type="predicted"/>
<dbReference type="AlphaFoldDB" id="A0A199VE74"/>
<comment type="caution">
    <text evidence="1">The sequence shown here is derived from an EMBL/GenBank/DDBJ whole genome shotgun (WGS) entry which is preliminary data.</text>
</comment>
<evidence type="ECO:0000313" key="2">
    <source>
        <dbReference type="Proteomes" id="UP000092600"/>
    </source>
</evidence>
<protein>
    <submittedName>
        <fullName evidence="1">Ent-copalyl diphosphate synthase 1, chloroplastic</fullName>
    </submittedName>
</protein>
<reference evidence="1 2" key="1">
    <citation type="journal article" date="2016" name="DNA Res.">
        <title>The draft genome of MD-2 pineapple using hybrid error correction of long reads.</title>
        <authorList>
            <person name="Redwan R.M."/>
            <person name="Saidin A."/>
            <person name="Kumar S.V."/>
        </authorList>
    </citation>
    <scope>NUCLEOTIDE SEQUENCE [LARGE SCALE GENOMIC DNA]</scope>
    <source>
        <strain evidence="2">cv. MD2</strain>
        <tissue evidence="1">Leaf</tissue>
    </source>
</reference>